<proteinExistence type="predicted"/>
<dbReference type="InterPro" id="IPR027417">
    <property type="entry name" value="P-loop_NTPase"/>
</dbReference>
<dbReference type="EMBL" id="DTGD01000142">
    <property type="protein sequence ID" value="HGB36004.1"/>
    <property type="molecule type" value="Genomic_DNA"/>
</dbReference>
<evidence type="ECO:0000313" key="1">
    <source>
        <dbReference type="EMBL" id="HGB36004.1"/>
    </source>
</evidence>
<evidence type="ECO:0008006" key="2">
    <source>
        <dbReference type="Google" id="ProtNLM"/>
    </source>
</evidence>
<protein>
    <recommendedName>
        <fullName evidence="2">Helicase/UvrB N-terminal domain-containing protein</fullName>
    </recommendedName>
</protein>
<reference evidence="1" key="1">
    <citation type="journal article" date="2020" name="mSystems">
        <title>Genome- and Community-Level Interaction Insights into Carbon Utilization and Element Cycling Functions of Hydrothermarchaeota in Hydrothermal Sediment.</title>
        <authorList>
            <person name="Zhou Z."/>
            <person name="Liu Y."/>
            <person name="Xu W."/>
            <person name="Pan J."/>
            <person name="Luo Z.H."/>
            <person name="Li M."/>
        </authorList>
    </citation>
    <scope>NUCLEOTIDE SEQUENCE [LARGE SCALE GENOMIC DNA]</scope>
    <source>
        <strain evidence="1">SpSt-754</strain>
    </source>
</reference>
<accession>A0A7V3KNL0</accession>
<dbReference type="Gene3D" id="3.40.50.300">
    <property type="entry name" value="P-loop containing nucleotide triphosphate hydrolases"/>
    <property type="match status" value="1"/>
</dbReference>
<dbReference type="SUPFAM" id="SSF52540">
    <property type="entry name" value="P-loop containing nucleoside triphosphate hydrolases"/>
    <property type="match status" value="1"/>
</dbReference>
<gene>
    <name evidence="1" type="ORF">ENV38_03770</name>
</gene>
<organism evidence="1">
    <name type="scientific">candidate division WOR-3 bacterium</name>
    <dbReference type="NCBI Taxonomy" id="2052148"/>
    <lineage>
        <taxon>Bacteria</taxon>
        <taxon>Bacteria division WOR-3</taxon>
    </lineage>
</organism>
<comment type="caution">
    <text evidence="1">The sequence shown here is derived from an EMBL/GenBank/DDBJ whole genome shotgun (WGS) entry which is preliminary data.</text>
</comment>
<name>A0A7V3KNL0_UNCW3</name>
<dbReference type="AlphaFoldDB" id="A0A7V3KNL0"/>
<sequence>MKLNELILTKTEYWVEEEKKKSQSIVGNLVRYFENGKLREPQIESIKVYLWLKFVGNNNKLSSIIKQGLLYDDELAKSYDNYYTFGEDYVTQYLNQFAQDNGLKKLSKKLVADPRGTQIKWDGILESLLHNYEYPNYLFSLPMGAGKTFLMACFIYLDLYFSKLLGNDPRFARNFVIFAPQATKTAILPSLQTIKNFDPEWVLPKTEADRIKQIIQIEILDALSSKRKDKLQGNNPNLEKVNRITQSKDYGLVFITNAEKVVLERYSDEDKLLIDPNSILYDEKKASEIVKLNDLREKLSQVPRLGVILDEVHHTYGTSENGEKKLRTAVNILNQHGNVVSVIGMSGTPYVKNTVKVGDDEIKLNQIQDIVYNYPLNQGIGNFLKVPDVRKREVRESIFIKEALTGFFKDFDIEYPNGTKSKIAFYCPSIAKLNDEILPVVKEWYQENRPGKEEEIFRFYRVQGKSDKKYNLPKDSEAIFNNLDKPYSTKRVVLLVAIGTEGWDCKSLTGIALPRKETSKNFVLQTTCRCLREVEDAQKEKAFIFLGDGNYETLDNQLKENYQLTISDLKDKVSESIKVQIRKPHLGNLRYKQVSTKYEVVKRVESNPKEVFRGFDIHKLKKQHKYDMSLTRAKIGETSLTHKVKVEQKAEGELDYEFSDLIYDLAKATYGKYSEAELLMQFEGELKQIYAQIVKEKDWFIANPHFEVENIPKLLASSLMSEVEYKREIITSEMDIELLEWNIPEPLMGLTSTSGTLFKFMPHIDPRDVRVYVKHPEDLDEEREKIDPNDISFNYMPYRMDSDFERVALQVMMALNELSDLEVYFNGYKDGRLQSFWVKTPDGIYTPDFLILKRNGKKISKVLILETKGKTYYDDEFKRKEKFMREVFVKYNPNFKYECFVDEGKNDFEEHVERLQEMLKGL</sequence>